<evidence type="ECO:0000256" key="11">
    <source>
        <dbReference type="ARBA" id="ARBA00031787"/>
    </source>
</evidence>
<dbReference type="PANTHER" id="PTHR43206">
    <property type="entry name" value="AMINOTRANSFERASE"/>
    <property type="match status" value="1"/>
</dbReference>
<keyword evidence="15" id="KW-1185">Reference proteome</keyword>
<evidence type="ECO:0000313" key="14">
    <source>
        <dbReference type="EnsemblMetazoa" id="XP_011679373"/>
    </source>
</evidence>
<dbReference type="OMA" id="ERIMTTW"/>
<dbReference type="GO" id="GO:0034386">
    <property type="term" value="F:4-aminobutyrate:2-oxoglutarate transaminase activity"/>
    <property type="evidence" value="ECO:0007669"/>
    <property type="project" value="UniProtKB-EC"/>
</dbReference>
<dbReference type="GO" id="GO:0047298">
    <property type="term" value="F:(S)-3-amino-2-methylpropionate transaminase activity"/>
    <property type="evidence" value="ECO:0007669"/>
    <property type="project" value="UniProtKB-EC"/>
</dbReference>
<comment type="catalytic activity">
    <reaction evidence="12">
        <text>4-aminobutanoate + 2-oxoglutarate = succinate semialdehyde + L-glutamate</text>
        <dbReference type="Rhea" id="RHEA:23352"/>
        <dbReference type="ChEBI" id="CHEBI:16810"/>
        <dbReference type="ChEBI" id="CHEBI:29985"/>
        <dbReference type="ChEBI" id="CHEBI:57706"/>
        <dbReference type="ChEBI" id="CHEBI:59888"/>
        <dbReference type="EC" id="2.6.1.19"/>
    </reaction>
</comment>
<comment type="similarity">
    <text evidence="2 13">Belongs to the class-III pyridoxal-phosphate-dependent aminotransferase family.</text>
</comment>
<dbReference type="Pfam" id="PF00202">
    <property type="entry name" value="Aminotran_3"/>
    <property type="match status" value="1"/>
</dbReference>
<reference evidence="14" key="2">
    <citation type="submission" date="2021-01" db="UniProtKB">
        <authorList>
            <consortium name="EnsemblMetazoa"/>
        </authorList>
    </citation>
    <scope>IDENTIFICATION</scope>
</reference>
<dbReference type="Proteomes" id="UP000007110">
    <property type="component" value="Unassembled WGS sequence"/>
</dbReference>
<sequence length="503" mass="55284">MAFFNKLSQSARNAAGSLSNIRVAAPIRHKASASAAAPKLVPDEYDGPLMRTELPGPKSQELLKKMDSITRNTATIQMFVDYKASKGNFLVDVDGNRYLDCFNQISSVPLGYNHPALLEAVTNPDLAISMINRSALGVFPPAEYPGRMEDALLSIAPKGLECVQTMMCGSCSNENALKQTFLQYRHKARGGNPTQEEYDSSMCNQAPGAPDLSVLSFNGAFHGRTIGMLALTHSKPIHKVDIPSIDWPSSDFPALKYPIDQHAQENRVEEDRCLQMVRDKIAEYAAKGKPVAACIVEPVQAEGGDHHATPYFFIELQKILKEVGAAFIVDEVQTGGGIAGTMWAHEQWNLPEAPDVVTFAKKLITGGYYYKPEFAPKMAYQVFNTWMGEPTKLIMLEAIVETIKKDNLLENVQNSGKLLLSGLEELQAKYPQFMSRARGMGTFIAIDLSSPETAAEIVARGRKAGFILGTCGKQSLRLRPALIFQSQHAEMLLDELSHIMSEL</sequence>
<name>A0A7M7HQL4_STRPU</name>
<dbReference type="PROSITE" id="PS00600">
    <property type="entry name" value="AA_TRANSFER_CLASS_3"/>
    <property type="match status" value="1"/>
</dbReference>
<evidence type="ECO:0000256" key="5">
    <source>
        <dbReference type="ARBA" id="ARBA00022576"/>
    </source>
</evidence>
<proteinExistence type="inferred from homology"/>
<organism evidence="14 15">
    <name type="scientific">Strongylocentrotus purpuratus</name>
    <name type="common">Purple sea urchin</name>
    <dbReference type="NCBI Taxonomy" id="7668"/>
    <lineage>
        <taxon>Eukaryota</taxon>
        <taxon>Metazoa</taxon>
        <taxon>Echinodermata</taxon>
        <taxon>Eleutherozoa</taxon>
        <taxon>Echinozoa</taxon>
        <taxon>Echinoidea</taxon>
        <taxon>Euechinoidea</taxon>
        <taxon>Echinacea</taxon>
        <taxon>Camarodonta</taxon>
        <taxon>Echinidea</taxon>
        <taxon>Strongylocentrotidae</taxon>
        <taxon>Strongylocentrotus</taxon>
    </lineage>
</organism>
<evidence type="ECO:0000256" key="3">
    <source>
        <dbReference type="ARBA" id="ARBA00012876"/>
    </source>
</evidence>
<dbReference type="InterPro" id="IPR015424">
    <property type="entry name" value="PyrdxlP-dep_Trfase"/>
</dbReference>
<dbReference type="FunCoup" id="A0A7M7HQL4">
    <property type="interactions" value="1087"/>
</dbReference>
<dbReference type="EC" id="2.6.1.22" evidence="3"/>
<evidence type="ECO:0000256" key="12">
    <source>
        <dbReference type="ARBA" id="ARBA00048021"/>
    </source>
</evidence>
<dbReference type="InterPro" id="IPR015421">
    <property type="entry name" value="PyrdxlP-dep_Trfase_major"/>
</dbReference>
<dbReference type="InterPro" id="IPR004631">
    <property type="entry name" value="4NH2But_aminotransferase_euk"/>
</dbReference>
<dbReference type="GO" id="GO:0030170">
    <property type="term" value="F:pyridoxal phosphate binding"/>
    <property type="evidence" value="ECO:0000318"/>
    <property type="project" value="GO_Central"/>
</dbReference>
<dbReference type="GeneID" id="577656"/>
<dbReference type="EnsemblMetazoa" id="XM_011681071">
    <property type="protein sequence ID" value="XP_011679373"/>
    <property type="gene ID" value="LOC577656"/>
</dbReference>
<evidence type="ECO:0000256" key="7">
    <source>
        <dbReference type="ARBA" id="ARBA00022898"/>
    </source>
</evidence>
<dbReference type="CDD" id="cd00610">
    <property type="entry name" value="OAT_like"/>
    <property type="match status" value="1"/>
</dbReference>
<dbReference type="KEGG" id="spu:577656"/>
<dbReference type="InterPro" id="IPR049704">
    <property type="entry name" value="Aminotrans_3_PPA_site"/>
</dbReference>
<dbReference type="OrthoDB" id="5419315at2759"/>
<dbReference type="CTD" id="18"/>
<dbReference type="InParanoid" id="A0A7M7HQL4"/>
<evidence type="ECO:0000256" key="1">
    <source>
        <dbReference type="ARBA" id="ARBA00001933"/>
    </source>
</evidence>
<dbReference type="FunFam" id="3.40.640.10:FF:000073">
    <property type="entry name" value="Probable 4-aminobutyrate aminotransferase"/>
    <property type="match status" value="1"/>
</dbReference>
<dbReference type="GO" id="GO:0005739">
    <property type="term" value="C:mitochondrion"/>
    <property type="evidence" value="ECO:0000318"/>
    <property type="project" value="GO_Central"/>
</dbReference>
<dbReference type="EC" id="2.6.1.19" evidence="4"/>
<dbReference type="PIRSF" id="PIRSF000521">
    <property type="entry name" value="Transaminase_4ab_Lys_Orn"/>
    <property type="match status" value="1"/>
</dbReference>
<accession>A0A7M7HQL4</accession>
<dbReference type="PANTHER" id="PTHR43206:SF1">
    <property type="entry name" value="4-AMINOBUTYRATE AMINOTRANSFERASE, MITOCHONDRIAL"/>
    <property type="match status" value="1"/>
</dbReference>
<keyword evidence="6" id="KW-0808">Transferase</keyword>
<dbReference type="RefSeq" id="XP_011679373.2">
    <property type="nucleotide sequence ID" value="XM_011681071.2"/>
</dbReference>
<dbReference type="InterPro" id="IPR015422">
    <property type="entry name" value="PyrdxlP-dep_Trfase_small"/>
</dbReference>
<reference evidence="15" key="1">
    <citation type="submission" date="2015-02" db="EMBL/GenBank/DDBJ databases">
        <title>Genome sequencing for Strongylocentrotus purpuratus.</title>
        <authorList>
            <person name="Murali S."/>
            <person name="Liu Y."/>
            <person name="Vee V."/>
            <person name="English A."/>
            <person name="Wang M."/>
            <person name="Skinner E."/>
            <person name="Han Y."/>
            <person name="Muzny D.M."/>
            <person name="Worley K.C."/>
            <person name="Gibbs R.A."/>
        </authorList>
    </citation>
    <scope>NUCLEOTIDE SEQUENCE</scope>
</reference>
<dbReference type="NCBIfam" id="TIGR00699">
    <property type="entry name" value="GABAtrns_euk"/>
    <property type="match status" value="1"/>
</dbReference>
<evidence type="ECO:0000256" key="13">
    <source>
        <dbReference type="RuleBase" id="RU003560"/>
    </source>
</evidence>
<evidence type="ECO:0000256" key="4">
    <source>
        <dbReference type="ARBA" id="ARBA00012912"/>
    </source>
</evidence>
<evidence type="ECO:0000256" key="8">
    <source>
        <dbReference type="ARBA" id="ARBA00029760"/>
    </source>
</evidence>
<dbReference type="AlphaFoldDB" id="A0A7M7HQL4"/>
<dbReference type="GO" id="GO:0009450">
    <property type="term" value="P:gamma-aminobutyric acid catabolic process"/>
    <property type="evidence" value="ECO:0000318"/>
    <property type="project" value="GO_Central"/>
</dbReference>
<evidence type="ECO:0000313" key="15">
    <source>
        <dbReference type="Proteomes" id="UP000007110"/>
    </source>
</evidence>
<protein>
    <recommendedName>
        <fullName evidence="10">(S)-3-amino-2-methylpropionate transaminase</fullName>
        <ecNumber evidence="4">2.6.1.19</ecNumber>
        <ecNumber evidence="3">2.6.1.22</ecNumber>
    </recommendedName>
    <alternativeName>
        <fullName evidence="11">GABA aminotransferase</fullName>
    </alternativeName>
    <alternativeName>
        <fullName evidence="9">Gamma-amino-N-butyrate transaminase</fullName>
    </alternativeName>
    <alternativeName>
        <fullName evidence="8">L-AIBAT</fullName>
    </alternativeName>
</protein>
<dbReference type="FunFam" id="3.90.1150.10:FF:000199">
    <property type="entry name" value="Predicted protein"/>
    <property type="match status" value="1"/>
</dbReference>
<dbReference type="Gene3D" id="3.40.640.10">
    <property type="entry name" value="Type I PLP-dependent aspartate aminotransferase-like (Major domain)"/>
    <property type="match status" value="1"/>
</dbReference>
<comment type="cofactor">
    <cofactor evidence="1">
        <name>pyridoxal 5'-phosphate</name>
        <dbReference type="ChEBI" id="CHEBI:597326"/>
    </cofactor>
</comment>
<evidence type="ECO:0000256" key="10">
    <source>
        <dbReference type="ARBA" id="ARBA00030857"/>
    </source>
</evidence>
<dbReference type="InterPro" id="IPR005814">
    <property type="entry name" value="Aminotrans_3"/>
</dbReference>
<evidence type="ECO:0000256" key="6">
    <source>
        <dbReference type="ARBA" id="ARBA00022679"/>
    </source>
</evidence>
<keyword evidence="5" id="KW-0032">Aminotransferase</keyword>
<evidence type="ECO:0000256" key="9">
    <source>
        <dbReference type="ARBA" id="ARBA00030204"/>
    </source>
</evidence>
<dbReference type="SUPFAM" id="SSF53383">
    <property type="entry name" value="PLP-dependent transferases"/>
    <property type="match status" value="1"/>
</dbReference>
<dbReference type="Gene3D" id="3.90.1150.10">
    <property type="entry name" value="Aspartate Aminotransferase, domain 1"/>
    <property type="match status" value="1"/>
</dbReference>
<keyword evidence="7 13" id="KW-0663">Pyridoxal phosphate</keyword>
<evidence type="ECO:0000256" key="2">
    <source>
        <dbReference type="ARBA" id="ARBA00008954"/>
    </source>
</evidence>